<dbReference type="Proteomes" id="UP000245507">
    <property type="component" value="Unassembled WGS sequence"/>
</dbReference>
<dbReference type="EMBL" id="QGDD01000011">
    <property type="protein sequence ID" value="PWN01180.1"/>
    <property type="molecule type" value="Genomic_DNA"/>
</dbReference>
<dbReference type="InterPro" id="IPR003749">
    <property type="entry name" value="ThiS/MoaD-like"/>
</dbReference>
<dbReference type="OrthoDB" id="4331766at2"/>
<dbReference type="Pfam" id="PF02597">
    <property type="entry name" value="ThiS"/>
    <property type="match status" value="1"/>
</dbReference>
<organism evidence="1 2">
    <name type="scientific">Nocardioides silvaticus</name>
    <dbReference type="NCBI Taxonomy" id="2201891"/>
    <lineage>
        <taxon>Bacteria</taxon>
        <taxon>Bacillati</taxon>
        <taxon>Actinomycetota</taxon>
        <taxon>Actinomycetes</taxon>
        <taxon>Propionibacteriales</taxon>
        <taxon>Nocardioidaceae</taxon>
        <taxon>Nocardioides</taxon>
    </lineage>
</organism>
<dbReference type="InterPro" id="IPR016155">
    <property type="entry name" value="Mopterin_synth/thiamin_S_b"/>
</dbReference>
<protein>
    <submittedName>
        <fullName evidence="1">Molybdopterin synthase sulfur carrier subunit</fullName>
    </submittedName>
</protein>
<evidence type="ECO:0000313" key="1">
    <source>
        <dbReference type="EMBL" id="PWN01180.1"/>
    </source>
</evidence>
<dbReference type="CDD" id="cd17040">
    <property type="entry name" value="Ubl_MoaD_like"/>
    <property type="match status" value="1"/>
</dbReference>
<gene>
    <name evidence="1" type="ORF">DJ010_20300</name>
</gene>
<keyword evidence="2" id="KW-1185">Reference proteome</keyword>
<dbReference type="SUPFAM" id="SSF54285">
    <property type="entry name" value="MoaD/ThiS"/>
    <property type="match status" value="1"/>
</dbReference>
<dbReference type="AlphaFoldDB" id="A0A316T9X7"/>
<comment type="caution">
    <text evidence="1">The sequence shown here is derived from an EMBL/GenBank/DDBJ whole genome shotgun (WGS) entry which is preliminary data.</text>
</comment>
<sequence>MGDDIETATSRGRETTVDETQVIRVRYWAAARSAAGTAEDVVDVSGPTTLADLTAEVVRRHAGTRLPDVIAVCSVLVGDQPVGTRDAAAVVVPPGATVEFLPPFAGG</sequence>
<reference evidence="1 2" key="1">
    <citation type="submission" date="2018-05" db="EMBL/GenBank/DDBJ databases">
        <title>Nocardioides silvaticus genome.</title>
        <authorList>
            <person name="Li C."/>
            <person name="Wang G."/>
        </authorList>
    </citation>
    <scope>NUCLEOTIDE SEQUENCE [LARGE SCALE GENOMIC DNA]</scope>
    <source>
        <strain evidence="1 2">CCTCC AB 2018079</strain>
    </source>
</reference>
<name>A0A316T9X7_9ACTN</name>
<dbReference type="InterPro" id="IPR012675">
    <property type="entry name" value="Beta-grasp_dom_sf"/>
</dbReference>
<accession>A0A316T9X7</accession>
<evidence type="ECO:0000313" key="2">
    <source>
        <dbReference type="Proteomes" id="UP000245507"/>
    </source>
</evidence>
<dbReference type="Gene3D" id="3.10.20.30">
    <property type="match status" value="1"/>
</dbReference>
<proteinExistence type="predicted"/>